<keyword evidence="2" id="KW-0812">Transmembrane</keyword>
<feature type="transmembrane region" description="Helical" evidence="2">
    <location>
        <begin position="112"/>
        <end position="137"/>
    </location>
</feature>
<keyword evidence="4" id="KW-1185">Reference proteome</keyword>
<protein>
    <recommendedName>
        <fullName evidence="5">Amino acid transporter</fullName>
    </recommendedName>
</protein>
<feature type="compositionally biased region" description="Basic and acidic residues" evidence="1">
    <location>
        <begin position="28"/>
        <end position="42"/>
    </location>
</feature>
<feature type="transmembrane region" description="Helical" evidence="2">
    <location>
        <begin position="428"/>
        <end position="449"/>
    </location>
</feature>
<keyword evidence="2" id="KW-0472">Membrane</keyword>
<keyword evidence="2" id="KW-1133">Transmembrane helix</keyword>
<dbReference type="EMBL" id="LT607753">
    <property type="protein sequence ID" value="SCG42301.1"/>
    <property type="molecule type" value="Genomic_DNA"/>
</dbReference>
<reference evidence="4" key="1">
    <citation type="submission" date="2016-06" db="EMBL/GenBank/DDBJ databases">
        <authorList>
            <person name="Varghese N."/>
            <person name="Submissions Spin"/>
        </authorList>
    </citation>
    <scope>NUCLEOTIDE SEQUENCE [LARGE SCALE GENOMIC DNA]</scope>
    <source>
        <strain evidence="4">DSM 45161</strain>
    </source>
</reference>
<feature type="transmembrane region" description="Helical" evidence="2">
    <location>
        <begin position="210"/>
        <end position="232"/>
    </location>
</feature>
<gene>
    <name evidence="3" type="ORF">GA0070614_0963</name>
</gene>
<dbReference type="AlphaFoldDB" id="A0A1C5HA04"/>
<evidence type="ECO:0000256" key="1">
    <source>
        <dbReference type="SAM" id="MobiDB-lite"/>
    </source>
</evidence>
<dbReference type="Proteomes" id="UP000198215">
    <property type="component" value="Chromosome I"/>
</dbReference>
<feature type="transmembrane region" description="Helical" evidence="2">
    <location>
        <begin position="395"/>
        <end position="416"/>
    </location>
</feature>
<accession>A0A1C5HA04</accession>
<organism evidence="3 4">
    <name type="scientific">Micromonospora coxensis</name>
    <dbReference type="NCBI Taxonomy" id="356852"/>
    <lineage>
        <taxon>Bacteria</taxon>
        <taxon>Bacillati</taxon>
        <taxon>Actinomycetota</taxon>
        <taxon>Actinomycetes</taxon>
        <taxon>Micromonosporales</taxon>
        <taxon>Micromonosporaceae</taxon>
        <taxon>Micromonospora</taxon>
    </lineage>
</organism>
<feature type="transmembrane region" description="Helical" evidence="2">
    <location>
        <begin position="334"/>
        <end position="357"/>
    </location>
</feature>
<dbReference type="RefSeq" id="WP_408630733.1">
    <property type="nucleotide sequence ID" value="NZ_LT607753.1"/>
</dbReference>
<sequence>MAHGRDGAAGRRGHRRRGPSTPAVPGRAVREARRPGQGERTRPGPSVVPDCVDSHVRPAPPAGALRRWLFAHHVQPVGPETEEGTQQRHPWWQVMCLTGVDYFSTLSYLPGIAALAAGALSPLATLLIVALTLFGMLPMYRRVARESPHGQGSVAMLERLLPFWRGKVFVLVLLGFVATSWIVTITLSAADATVHLLENPYLPDAVPHGDVAAVVVTVVLLLVLGGVFLMGFSEAVRVAIPLVVAFLGLNAVIVAAGLAEVVADPSLLADWTAALTAGGAGVGDLVGPAVLAFPLLVLGLSGFETGVSMMPLVKGEGAAKQERLEARIRNTRKLLTTAALVMSVYLLATTFVTTVVIPAQEFRPGGAADGRALAWLAHEHLGEAFGTVYDVSSVLILWFAGASAMAGLINIVPRYLPSYGMAPEWGRAVRPVVLVYTVVSILITVAFRADVNAQAGAYATGILAMMVSGAVAVTIAAVRARHRAAGVGFGVLVAVLLYALVENVIEKPDGIAISALFIAGIIVVSLVSRVSRTTELRAERIEFDEAARRFVGESLAHDGRLHLIAHKRDSGALKEYRVKERAQRGLNPVPGAADVLFLEIDVVDPSQFSQVLRVRGVEVGGHRVLRAGSPAVPNAIAAILLALRDATGVRPHAHFEWSEGNPIAHLLRYLILGRGDTPPVVREIIRKSEPDPSRRPGIHVGG</sequence>
<feature type="transmembrane region" description="Helical" evidence="2">
    <location>
        <begin position="511"/>
        <end position="530"/>
    </location>
</feature>
<dbReference type="Gene3D" id="1.20.1740.10">
    <property type="entry name" value="Amino acid/polyamine transporter I"/>
    <property type="match status" value="1"/>
</dbReference>
<feature type="transmembrane region" description="Helical" evidence="2">
    <location>
        <begin position="239"/>
        <end position="259"/>
    </location>
</feature>
<feature type="transmembrane region" description="Helical" evidence="2">
    <location>
        <begin position="455"/>
        <end position="478"/>
    </location>
</feature>
<proteinExistence type="predicted"/>
<evidence type="ECO:0000256" key="2">
    <source>
        <dbReference type="SAM" id="Phobius"/>
    </source>
</evidence>
<feature type="region of interest" description="Disordered" evidence="1">
    <location>
        <begin position="1"/>
        <end position="53"/>
    </location>
</feature>
<evidence type="ECO:0000313" key="4">
    <source>
        <dbReference type="Proteomes" id="UP000198215"/>
    </source>
</evidence>
<feature type="transmembrane region" description="Helical" evidence="2">
    <location>
        <begin position="291"/>
        <end position="313"/>
    </location>
</feature>
<name>A0A1C5HA04_9ACTN</name>
<feature type="transmembrane region" description="Helical" evidence="2">
    <location>
        <begin position="168"/>
        <end position="190"/>
    </location>
</feature>
<feature type="transmembrane region" description="Helical" evidence="2">
    <location>
        <begin position="485"/>
        <end position="505"/>
    </location>
</feature>
<evidence type="ECO:0008006" key="5">
    <source>
        <dbReference type="Google" id="ProtNLM"/>
    </source>
</evidence>
<evidence type="ECO:0000313" key="3">
    <source>
        <dbReference type="EMBL" id="SCG42301.1"/>
    </source>
</evidence>